<evidence type="ECO:0000259" key="2">
    <source>
        <dbReference type="Pfam" id="PF13660"/>
    </source>
</evidence>
<dbReference type="GO" id="GO:0008887">
    <property type="term" value="F:glycerate kinase activity"/>
    <property type="evidence" value="ECO:0007669"/>
    <property type="project" value="InterPro"/>
</dbReference>
<dbReference type="InterPro" id="IPR039760">
    <property type="entry name" value="MOFRL_protein"/>
</dbReference>
<dbReference type="PANTHER" id="PTHR12227:SF0">
    <property type="entry name" value="GLYCERATE KINASE"/>
    <property type="match status" value="1"/>
</dbReference>
<dbReference type="PANTHER" id="PTHR12227">
    <property type="entry name" value="GLYCERATE KINASE"/>
    <property type="match status" value="1"/>
</dbReference>
<dbReference type="SUPFAM" id="SSF82544">
    <property type="entry name" value="GckA/TtuD-like"/>
    <property type="match status" value="1"/>
</dbReference>
<dbReference type="InterPro" id="IPR007835">
    <property type="entry name" value="MOFRL"/>
</dbReference>
<dbReference type="InterPro" id="IPR038614">
    <property type="entry name" value="GK_N_sf"/>
</dbReference>
<organism evidence="3 4">
    <name type="scientific">Novosphingobium aureum</name>
    <dbReference type="NCBI Taxonomy" id="2792964"/>
    <lineage>
        <taxon>Bacteria</taxon>
        <taxon>Pseudomonadati</taxon>
        <taxon>Pseudomonadota</taxon>
        <taxon>Alphaproteobacteria</taxon>
        <taxon>Sphingomonadales</taxon>
        <taxon>Sphingomonadaceae</taxon>
        <taxon>Novosphingobium</taxon>
    </lineage>
</organism>
<name>A0A931HDK9_9SPHN</name>
<dbReference type="Gene3D" id="3.40.50.10180">
    <property type="entry name" value="Glycerate kinase, MOFRL-like N-terminal domain"/>
    <property type="match status" value="1"/>
</dbReference>
<evidence type="ECO:0000259" key="1">
    <source>
        <dbReference type="Pfam" id="PF05161"/>
    </source>
</evidence>
<dbReference type="GO" id="GO:0005737">
    <property type="term" value="C:cytoplasm"/>
    <property type="evidence" value="ECO:0007669"/>
    <property type="project" value="TreeGrafter"/>
</dbReference>
<dbReference type="Pfam" id="PF05161">
    <property type="entry name" value="MOFRL"/>
    <property type="match status" value="1"/>
</dbReference>
<dbReference type="Gene3D" id="3.40.1480.10">
    <property type="entry name" value="MOFRL domain"/>
    <property type="match status" value="1"/>
</dbReference>
<evidence type="ECO:0000313" key="3">
    <source>
        <dbReference type="EMBL" id="MBH0113852.1"/>
    </source>
</evidence>
<protein>
    <submittedName>
        <fullName evidence="3">DUF4147 domain-containing protein</fullName>
    </submittedName>
</protein>
<reference evidence="3" key="1">
    <citation type="submission" date="2020-11" db="EMBL/GenBank/DDBJ databases">
        <title>Novosphingobium aureum sp. nov., a marine bacterium isolated from sediment of a salt flat.</title>
        <authorList>
            <person name="Yoo Y."/>
            <person name="Kim J.-J."/>
        </authorList>
    </citation>
    <scope>NUCLEOTIDE SEQUENCE</scope>
    <source>
        <strain evidence="3">YJ-S2-02</strain>
    </source>
</reference>
<dbReference type="RefSeq" id="WP_197164268.1">
    <property type="nucleotide sequence ID" value="NZ_JADZGI010000001.1"/>
</dbReference>
<gene>
    <name evidence="3" type="ORF">I5E68_12940</name>
</gene>
<sequence>MPQAFRPSAPTAPAPRDMLETLFREGLETVDGARLLRTHSCFDGERWHYDAGAAGRSITFDIPREGRLIVVGAGKAAAALARGLEDVFGDRIDDGCIVVKYGHTEKLAHIGQYEAGHPVPDANGVEATGHILATLRELTPDDRVIVLLTGGASALLVDPIEGISLEDKAATTRLLLHSSASIDEINAVRKSLSSVKGGGLLRHLAPASSLTLLVSDVPNGDFGTIGSGPSIPEAGNGPDPIDIFRRHDLTDRLRPAVITALERSADRRRERGPDKGHHEVLLLAESADLVRNVSALARKQGLHTQIVESCMNGNTHEQAHRFVEAARRAVNEGERDLLLIAAGETTLEVSGQGTGGRNQEFALYAARLLDGLPGVTLLAAGTDGTDGPTEAAGGFADGASWSRARALGLDPAKALEDNDSHPLLAALGDLLVTGPSGTNLMDLVLALVGPDGSGRTTAP</sequence>
<proteinExistence type="predicted"/>
<accession>A0A931HDK9</accession>
<dbReference type="Pfam" id="PF13660">
    <property type="entry name" value="DUF4147"/>
    <property type="match status" value="1"/>
</dbReference>
<dbReference type="Proteomes" id="UP000617634">
    <property type="component" value="Unassembled WGS sequence"/>
</dbReference>
<dbReference type="InterPro" id="IPR037035">
    <property type="entry name" value="GK-like_C_sf"/>
</dbReference>
<feature type="domain" description="MOFRL" evidence="1">
    <location>
        <begin position="338"/>
        <end position="442"/>
    </location>
</feature>
<keyword evidence="4" id="KW-1185">Reference proteome</keyword>
<evidence type="ECO:0000313" key="4">
    <source>
        <dbReference type="Proteomes" id="UP000617634"/>
    </source>
</evidence>
<dbReference type="AlphaFoldDB" id="A0A931HDK9"/>
<dbReference type="EMBL" id="JADZGI010000001">
    <property type="protein sequence ID" value="MBH0113852.1"/>
    <property type="molecule type" value="Genomic_DNA"/>
</dbReference>
<comment type="caution">
    <text evidence="3">The sequence shown here is derived from an EMBL/GenBank/DDBJ whole genome shotgun (WGS) entry which is preliminary data.</text>
</comment>
<feature type="domain" description="MOFRL-associated" evidence="2">
    <location>
        <begin position="19"/>
        <end position="262"/>
    </location>
</feature>
<dbReference type="InterPro" id="IPR025286">
    <property type="entry name" value="MOFRL_assoc_dom"/>
</dbReference>